<keyword evidence="6 10" id="KW-0378">Hydrolase</keyword>
<dbReference type="OrthoDB" id="291295at2"/>
<gene>
    <name evidence="14" type="ORF">AM506_11480</name>
</gene>
<dbReference type="PANTHER" id="PTHR33794">
    <property type="entry name" value="BACILLOLYSIN"/>
    <property type="match status" value="1"/>
</dbReference>
<dbReference type="InterPro" id="IPR013856">
    <property type="entry name" value="Peptidase_M4_domain"/>
</dbReference>
<dbReference type="Gene3D" id="3.10.450.490">
    <property type="match status" value="1"/>
</dbReference>
<evidence type="ECO:0000256" key="8">
    <source>
        <dbReference type="ARBA" id="ARBA00023049"/>
    </source>
</evidence>
<name>A0A0P6VWW7_9BACI</name>
<evidence type="ECO:0000259" key="11">
    <source>
        <dbReference type="Pfam" id="PF01447"/>
    </source>
</evidence>
<accession>A0A0P6VWW7</accession>
<dbReference type="CDD" id="cd09597">
    <property type="entry name" value="M4_TLP"/>
    <property type="match status" value="1"/>
</dbReference>
<dbReference type="AlphaFoldDB" id="A0A0P6VWW7"/>
<dbReference type="InterPro" id="IPR011096">
    <property type="entry name" value="FTP_domain"/>
</dbReference>
<dbReference type="InterPro" id="IPR050728">
    <property type="entry name" value="Zinc_Metalloprotease_M4"/>
</dbReference>
<evidence type="ECO:0000256" key="4">
    <source>
        <dbReference type="ARBA" id="ARBA00022723"/>
    </source>
</evidence>
<comment type="function">
    <text evidence="10">Extracellular zinc metalloprotease.</text>
</comment>
<dbReference type="GO" id="GO:0005576">
    <property type="term" value="C:extracellular region"/>
    <property type="evidence" value="ECO:0007669"/>
    <property type="project" value="UniProtKB-SubCell"/>
</dbReference>
<evidence type="ECO:0000256" key="6">
    <source>
        <dbReference type="ARBA" id="ARBA00022801"/>
    </source>
</evidence>
<protein>
    <recommendedName>
        <fullName evidence="10">Neutral metalloproteinase</fullName>
        <ecNumber evidence="10">3.4.24.-</ecNumber>
    </recommendedName>
</protein>
<dbReference type="Gene3D" id="1.10.390.10">
    <property type="entry name" value="Neutral Protease Domain 2"/>
    <property type="match status" value="1"/>
</dbReference>
<dbReference type="GO" id="GO:0006508">
    <property type="term" value="P:proteolysis"/>
    <property type="evidence" value="ECO:0007669"/>
    <property type="project" value="UniProtKB-KW"/>
</dbReference>
<dbReference type="InterPro" id="IPR023612">
    <property type="entry name" value="Peptidase_M4"/>
</dbReference>
<evidence type="ECO:0000256" key="1">
    <source>
        <dbReference type="ARBA" id="ARBA00001947"/>
    </source>
</evidence>
<proteinExistence type="inferred from homology"/>
<keyword evidence="4" id="KW-0479">Metal-binding</keyword>
<dbReference type="InterPro" id="IPR027268">
    <property type="entry name" value="Peptidase_M4/M1_CTD_sf"/>
</dbReference>
<dbReference type="GO" id="GO:0046872">
    <property type="term" value="F:metal ion binding"/>
    <property type="evidence" value="ECO:0007669"/>
    <property type="project" value="UniProtKB-UniRule"/>
</dbReference>
<evidence type="ECO:0000259" key="13">
    <source>
        <dbReference type="Pfam" id="PF07504"/>
    </source>
</evidence>
<sequence>MSKKKLVSLALGTSLVFSASFTGASAFAQSSDSITSKMDIHQKVMNIDKKGPSFISGKLSKGIVKNDKDVRTFMKENKELFAIDPHSELTLLEKTTDDLGMSHYRFTQSVDGVPVEGAIFIVHTNKNNEVTATTGQLFKEASKKVTKTKSKINQKSATDLAWKHIGLSKADTVTGTQDVPAIDGKKDSNVESTNVKNDLVIHEKDGKFTLAYKVQLQFIEPYGANWQIYVDAKDGSIVEAFNAVTDAGTTGSGYGVLDDYKTLNTYSSNGTYYLFDVTKPMNGVIETFTARNGSSLPGVYSTDSNNSWTAYSQAADVDAHAYAGKVYDYYKNTHNRNSFDNNGATIRSTVHYGSNYNNAFWNGSQMVYGDGDGSTFTSLSGALDVVAHELTHAVTERTAGLQYQYQSGALNESFSDVFGYFLDPGDYLMGEDVYTPGISGDALRSLSNPSKYGQPEHMNNYVNTSSDNGGVHTNSGIPNKAAYNTISSIGKAKAEKIYYRALTVYLTPTSNFSYARAALLQSAADLYGNGSSTYNSVKAAWDAVGVY</sequence>
<comment type="similarity">
    <text evidence="2 10">Belongs to the peptidase M4 family.</text>
</comment>
<dbReference type="Pfam" id="PF02868">
    <property type="entry name" value="Peptidase_M4_C"/>
    <property type="match status" value="1"/>
</dbReference>
<dbReference type="PATRIC" id="fig|218284.4.peg.4004"/>
<dbReference type="PRINTS" id="PR00730">
    <property type="entry name" value="THERMOLYSIN"/>
</dbReference>
<keyword evidence="8 10" id="KW-0482">Metalloprotease</keyword>
<feature type="domain" description="Peptidase M4 C-terminal" evidence="12">
    <location>
        <begin position="399"/>
        <end position="546"/>
    </location>
</feature>
<keyword evidence="3 10" id="KW-0645">Protease</keyword>
<evidence type="ECO:0000256" key="2">
    <source>
        <dbReference type="ARBA" id="ARBA00009388"/>
    </source>
</evidence>
<evidence type="ECO:0000259" key="12">
    <source>
        <dbReference type="Pfam" id="PF02868"/>
    </source>
</evidence>
<comment type="cofactor">
    <cofactor evidence="1 10">
        <name>Zn(2+)</name>
        <dbReference type="ChEBI" id="CHEBI:29105"/>
    </cofactor>
</comment>
<dbReference type="eggNOG" id="COG3227">
    <property type="taxonomic scope" value="Bacteria"/>
</dbReference>
<keyword evidence="5 10" id="KW-0732">Signal</keyword>
<feature type="chain" id="PRO_5023159333" description="Neutral metalloproteinase" evidence="10">
    <location>
        <begin position="29"/>
        <end position="547"/>
    </location>
</feature>
<dbReference type="SUPFAM" id="SSF55486">
    <property type="entry name" value="Metalloproteases ('zincins'), catalytic domain"/>
    <property type="match status" value="1"/>
</dbReference>
<feature type="active site" evidence="9">
    <location>
        <position position="389"/>
    </location>
</feature>
<dbReference type="Gene3D" id="3.10.170.10">
    <property type="match status" value="1"/>
</dbReference>
<dbReference type="EMBL" id="LIXZ01000007">
    <property type="protein sequence ID" value="KPL59556.1"/>
    <property type="molecule type" value="Genomic_DNA"/>
</dbReference>
<evidence type="ECO:0000256" key="10">
    <source>
        <dbReference type="RuleBase" id="RU366073"/>
    </source>
</evidence>
<comment type="caution">
    <text evidence="14">The sequence shown here is derived from an EMBL/GenBank/DDBJ whole genome shotgun (WGS) entry which is preliminary data.</text>
</comment>
<dbReference type="InterPro" id="IPR001570">
    <property type="entry name" value="Peptidase_M4_C_domain"/>
</dbReference>
<keyword evidence="7 10" id="KW-0862">Zinc</keyword>
<dbReference type="Proteomes" id="UP000050398">
    <property type="component" value="Unassembled WGS sequence"/>
</dbReference>
<feature type="domain" description="Peptidase M4" evidence="11">
    <location>
        <begin position="250"/>
        <end position="396"/>
    </location>
</feature>
<dbReference type="PANTHER" id="PTHR33794:SF1">
    <property type="entry name" value="BACILLOLYSIN"/>
    <property type="match status" value="1"/>
</dbReference>
<evidence type="ECO:0000256" key="5">
    <source>
        <dbReference type="ARBA" id="ARBA00022729"/>
    </source>
</evidence>
<feature type="domain" description="FTP" evidence="13">
    <location>
        <begin position="88"/>
        <end position="136"/>
    </location>
</feature>
<evidence type="ECO:0000256" key="3">
    <source>
        <dbReference type="ARBA" id="ARBA00022670"/>
    </source>
</evidence>
<feature type="signal peptide" evidence="10">
    <location>
        <begin position="1"/>
        <end position="28"/>
    </location>
</feature>
<evidence type="ECO:0000313" key="15">
    <source>
        <dbReference type="Proteomes" id="UP000050398"/>
    </source>
</evidence>
<evidence type="ECO:0000313" key="14">
    <source>
        <dbReference type="EMBL" id="KPL59556.1"/>
    </source>
</evidence>
<dbReference type="Pfam" id="PF01447">
    <property type="entry name" value="Peptidase_M4"/>
    <property type="match status" value="1"/>
</dbReference>
<organism evidence="14 15">
    <name type="scientific">Rossellomorea vietnamensis</name>
    <dbReference type="NCBI Taxonomy" id="218284"/>
    <lineage>
        <taxon>Bacteria</taxon>
        <taxon>Bacillati</taxon>
        <taxon>Bacillota</taxon>
        <taxon>Bacilli</taxon>
        <taxon>Bacillales</taxon>
        <taxon>Bacillaceae</taxon>
        <taxon>Rossellomorea</taxon>
    </lineage>
</organism>
<dbReference type="GO" id="GO:0004222">
    <property type="term" value="F:metalloendopeptidase activity"/>
    <property type="evidence" value="ECO:0007669"/>
    <property type="project" value="UniProtKB-UniRule"/>
</dbReference>
<reference evidence="14 15" key="1">
    <citation type="submission" date="2015-08" db="EMBL/GenBank/DDBJ databases">
        <title>Draft Genome Sequence of Bacillus vietnamensis UCD-SED5.</title>
        <authorList>
            <person name="Lee R.D."/>
            <person name="Jospin G."/>
            <person name="Lang J.M."/>
            <person name="Coil D.A."/>
            <person name="Eisen J.A."/>
        </authorList>
    </citation>
    <scope>NUCLEOTIDE SEQUENCE [LARGE SCALE GENOMIC DNA]</scope>
    <source>
        <strain evidence="14 15">UCD-SED5</strain>
    </source>
</reference>
<dbReference type="RefSeq" id="WP_060672623.1">
    <property type="nucleotide sequence ID" value="NZ_LIXZ01000007.1"/>
</dbReference>
<feature type="active site" description="Proton donor" evidence="9">
    <location>
        <position position="472"/>
    </location>
</feature>
<dbReference type="Pfam" id="PF07504">
    <property type="entry name" value="FTP"/>
    <property type="match status" value="1"/>
</dbReference>
<evidence type="ECO:0000256" key="9">
    <source>
        <dbReference type="PIRSR" id="PIRSR623612-1"/>
    </source>
</evidence>
<comment type="subcellular location">
    <subcellularLocation>
        <location evidence="10">Secreted</location>
    </subcellularLocation>
</comment>
<evidence type="ECO:0000256" key="7">
    <source>
        <dbReference type="ARBA" id="ARBA00022833"/>
    </source>
</evidence>
<dbReference type="EC" id="3.4.24.-" evidence="10"/>
<keyword evidence="10" id="KW-0964">Secreted</keyword>